<dbReference type="Gene3D" id="3.40.50.150">
    <property type="entry name" value="Vaccinia Virus protein VP39"/>
    <property type="match status" value="1"/>
</dbReference>
<dbReference type="InterPro" id="IPR029063">
    <property type="entry name" value="SAM-dependent_MTases_sf"/>
</dbReference>
<evidence type="ECO:0000313" key="4">
    <source>
        <dbReference type="EMBL" id="KPM44284.1"/>
    </source>
</evidence>
<sequence>MSSTEATRPGKAPAIRANPALQTYYESQESYLVYEVVLRGSHHFGFYDKDTYWPFPVGRSLERMEAKLLSALALPPGSQILDAGCGFGPVAISMARKGMRVNAIDIIDHHVTKARRNVEKAGFPKGQVTVEKMDYQHLESLADESHDGVYTLQAMGHATDAEAAAAGFFRVLRPGGRIAFFEAQRSRASGDFDEGDELAGHLKLVNEYTAMPTNELSREDYFKDLLEGAGFVDVEVRDYSENIRPQLRLFYSLVVVPWFFIRLLGLEKNFTNMICATSGYIGQPRWKFVGVSGTKPGPDIEGAKTK</sequence>
<name>A0A0N8H8D7_9HYPO</name>
<dbReference type="GO" id="GO:0006696">
    <property type="term" value="P:ergosterol biosynthetic process"/>
    <property type="evidence" value="ECO:0007669"/>
    <property type="project" value="TreeGrafter"/>
</dbReference>
<dbReference type="GO" id="GO:0003838">
    <property type="term" value="F:sterol 24-C-methyltransferase activity"/>
    <property type="evidence" value="ECO:0007669"/>
    <property type="project" value="TreeGrafter"/>
</dbReference>
<gene>
    <name evidence="4" type="ORF">AK830_g2311</name>
</gene>
<keyword evidence="1" id="KW-0808">Transferase</keyword>
<dbReference type="Proteomes" id="UP000050424">
    <property type="component" value="Unassembled WGS sequence"/>
</dbReference>
<evidence type="ECO:0000256" key="2">
    <source>
        <dbReference type="ARBA" id="ARBA00038188"/>
    </source>
</evidence>
<dbReference type="PANTHER" id="PTHR44068:SF1">
    <property type="entry name" value="HYPOTHETICAL LOC100005854"/>
    <property type="match status" value="1"/>
</dbReference>
<proteinExistence type="inferred from homology"/>
<keyword evidence="5" id="KW-1185">Reference proteome</keyword>
<dbReference type="PANTHER" id="PTHR44068">
    <property type="entry name" value="ZGC:194242"/>
    <property type="match status" value="1"/>
</dbReference>
<dbReference type="EMBL" id="LKCW01000021">
    <property type="protein sequence ID" value="KPM44284.1"/>
    <property type="molecule type" value="Genomic_DNA"/>
</dbReference>
<feature type="domain" description="Methyltransferase type 11" evidence="3">
    <location>
        <begin position="81"/>
        <end position="180"/>
    </location>
</feature>
<evidence type="ECO:0000259" key="3">
    <source>
        <dbReference type="Pfam" id="PF08241"/>
    </source>
</evidence>
<evidence type="ECO:0000256" key="1">
    <source>
        <dbReference type="ARBA" id="ARBA00022679"/>
    </source>
</evidence>
<reference evidence="4 5" key="1">
    <citation type="submission" date="2015-09" db="EMBL/GenBank/DDBJ databases">
        <title>Draft genome of a European isolate of the apple canker pathogen Neonectria ditissima.</title>
        <authorList>
            <person name="Gomez-Cortecero A."/>
            <person name="Harrison R.J."/>
            <person name="Armitage A.D."/>
        </authorList>
    </citation>
    <scope>NUCLEOTIDE SEQUENCE [LARGE SCALE GENOMIC DNA]</scope>
    <source>
        <strain evidence="4 5">R09/05</strain>
    </source>
</reference>
<organism evidence="4 5">
    <name type="scientific">Neonectria ditissima</name>
    <dbReference type="NCBI Taxonomy" id="78410"/>
    <lineage>
        <taxon>Eukaryota</taxon>
        <taxon>Fungi</taxon>
        <taxon>Dikarya</taxon>
        <taxon>Ascomycota</taxon>
        <taxon>Pezizomycotina</taxon>
        <taxon>Sordariomycetes</taxon>
        <taxon>Hypocreomycetidae</taxon>
        <taxon>Hypocreales</taxon>
        <taxon>Nectriaceae</taxon>
        <taxon>Neonectria</taxon>
    </lineage>
</organism>
<accession>A0A0N8H8D7</accession>
<dbReference type="InterPro" id="IPR050447">
    <property type="entry name" value="Erg6_SMT_methyltransf"/>
</dbReference>
<evidence type="ECO:0000313" key="5">
    <source>
        <dbReference type="Proteomes" id="UP000050424"/>
    </source>
</evidence>
<dbReference type="OrthoDB" id="540004at2759"/>
<dbReference type="AlphaFoldDB" id="A0A0N8H8D7"/>
<comment type="caution">
    <text evidence="4">The sequence shown here is derived from an EMBL/GenBank/DDBJ whole genome shotgun (WGS) entry which is preliminary data.</text>
</comment>
<protein>
    <recommendedName>
        <fullName evidence="3">Methyltransferase type 11 domain-containing protein</fullName>
    </recommendedName>
</protein>
<dbReference type="InterPro" id="IPR013216">
    <property type="entry name" value="Methyltransf_11"/>
</dbReference>
<dbReference type="STRING" id="78410.A0A0N8H8D7"/>
<comment type="similarity">
    <text evidence="2">Belongs to the class I-like SAM-binding methyltransferase superfamily. Erg6/SMT family.</text>
</comment>
<dbReference type="SUPFAM" id="SSF53335">
    <property type="entry name" value="S-adenosyl-L-methionine-dependent methyltransferases"/>
    <property type="match status" value="1"/>
</dbReference>
<dbReference type="CDD" id="cd02440">
    <property type="entry name" value="AdoMet_MTases"/>
    <property type="match status" value="1"/>
</dbReference>
<dbReference type="GO" id="GO:0005783">
    <property type="term" value="C:endoplasmic reticulum"/>
    <property type="evidence" value="ECO:0007669"/>
    <property type="project" value="TreeGrafter"/>
</dbReference>
<dbReference type="Pfam" id="PF08241">
    <property type="entry name" value="Methyltransf_11"/>
    <property type="match status" value="1"/>
</dbReference>